<reference evidence="1" key="2">
    <citation type="journal article" date="2015" name="Data Brief">
        <title>Shoot transcriptome of the giant reed, Arundo donax.</title>
        <authorList>
            <person name="Barrero R.A."/>
            <person name="Guerrero F.D."/>
            <person name="Moolhuijzen P."/>
            <person name="Goolsby J.A."/>
            <person name="Tidwell J."/>
            <person name="Bellgard S.E."/>
            <person name="Bellgard M.I."/>
        </authorList>
    </citation>
    <scope>NUCLEOTIDE SEQUENCE</scope>
    <source>
        <tissue evidence="1">Shoot tissue taken approximately 20 cm above the soil surface</tissue>
    </source>
</reference>
<proteinExistence type="predicted"/>
<accession>A0A0A9C3I5</accession>
<sequence>MPIKQKNTFCYTKKGS</sequence>
<protein>
    <submittedName>
        <fullName evidence="1">Uncharacterized protein</fullName>
    </submittedName>
</protein>
<name>A0A0A9C3I5_ARUDO</name>
<evidence type="ECO:0000313" key="1">
    <source>
        <dbReference type="EMBL" id="JAD69023.1"/>
    </source>
</evidence>
<organism evidence="1">
    <name type="scientific">Arundo donax</name>
    <name type="common">Giant reed</name>
    <name type="synonym">Donax arundinaceus</name>
    <dbReference type="NCBI Taxonomy" id="35708"/>
    <lineage>
        <taxon>Eukaryota</taxon>
        <taxon>Viridiplantae</taxon>
        <taxon>Streptophyta</taxon>
        <taxon>Embryophyta</taxon>
        <taxon>Tracheophyta</taxon>
        <taxon>Spermatophyta</taxon>
        <taxon>Magnoliopsida</taxon>
        <taxon>Liliopsida</taxon>
        <taxon>Poales</taxon>
        <taxon>Poaceae</taxon>
        <taxon>PACMAD clade</taxon>
        <taxon>Arundinoideae</taxon>
        <taxon>Arundineae</taxon>
        <taxon>Arundo</taxon>
    </lineage>
</organism>
<dbReference type="EMBL" id="GBRH01228872">
    <property type="protein sequence ID" value="JAD69023.1"/>
    <property type="molecule type" value="Transcribed_RNA"/>
</dbReference>
<dbReference type="AlphaFoldDB" id="A0A0A9C3I5"/>
<reference evidence="1" key="1">
    <citation type="submission" date="2014-09" db="EMBL/GenBank/DDBJ databases">
        <authorList>
            <person name="Magalhaes I.L.F."/>
            <person name="Oliveira U."/>
            <person name="Santos F.R."/>
            <person name="Vidigal T.H.D.A."/>
            <person name="Brescovit A.D."/>
            <person name="Santos A.J."/>
        </authorList>
    </citation>
    <scope>NUCLEOTIDE SEQUENCE</scope>
    <source>
        <tissue evidence="1">Shoot tissue taken approximately 20 cm above the soil surface</tissue>
    </source>
</reference>